<dbReference type="CDD" id="cd22875">
    <property type="entry name" value="IML3"/>
    <property type="match status" value="1"/>
</dbReference>
<dbReference type="HOGENOM" id="CLU_1143196_0_0_1"/>
<gene>
    <name evidence="1" type="ORF">Kpol_1065p19</name>
</gene>
<dbReference type="GO" id="GO:0071459">
    <property type="term" value="P:protein localization to chromosome, centromeric region"/>
    <property type="evidence" value="ECO:0007669"/>
    <property type="project" value="EnsemblFungi"/>
</dbReference>
<dbReference type="STRING" id="436907.A7TL41"/>
<dbReference type="InParanoid" id="A7TL41"/>
<dbReference type="KEGG" id="vpo:Kpol_1065p19"/>
<dbReference type="GO" id="GO:0045144">
    <property type="term" value="P:meiotic sister chromatid segregation"/>
    <property type="evidence" value="ECO:0007669"/>
    <property type="project" value="EnsemblFungi"/>
</dbReference>
<dbReference type="OrthoDB" id="4035536at2759"/>
<dbReference type="Proteomes" id="UP000000267">
    <property type="component" value="Unassembled WGS sequence"/>
</dbReference>
<keyword evidence="2" id="KW-1185">Reference proteome</keyword>
<accession>A7TL41</accession>
<dbReference type="RefSeq" id="XP_001644862.1">
    <property type="nucleotide sequence ID" value="XM_001644812.1"/>
</dbReference>
<proteinExistence type="predicted"/>
<dbReference type="AlphaFoldDB" id="A7TL41"/>
<evidence type="ECO:0000313" key="1">
    <source>
        <dbReference type="EMBL" id="EDO17004.1"/>
    </source>
</evidence>
<dbReference type="GO" id="GO:0034089">
    <property type="term" value="P:establishment of meiotic sister chromatid cohesion"/>
    <property type="evidence" value="ECO:0007669"/>
    <property type="project" value="EnsemblFungi"/>
</dbReference>
<dbReference type="GO" id="GO:0034090">
    <property type="term" value="P:maintenance of meiotic sister chromatid cohesion"/>
    <property type="evidence" value="ECO:0007669"/>
    <property type="project" value="EnsemblFungi"/>
</dbReference>
<dbReference type="EMBL" id="DS480412">
    <property type="protein sequence ID" value="EDO17004.1"/>
    <property type="molecule type" value="Genomic_DNA"/>
</dbReference>
<sequence>MPYSWTFYALNEFIDIIKYIDVLEELFGTTITYYVHNLQKGPDDSDDANRFKKIELHFEFEDSQSKVIIIGNDSLDVPAILSHSGDHDNSGKILIDWFKSEIDVIIWQLKINKKLMIQLADSVIENDITETDLSNRNWYLTKFVFDVTTTVDNNLQKMEFEISKDSCQKLGKNAKHPYSEAIIPYIYENTGLDTIKLPLSSISFTNSCKITESNIITIPFSIKSNLLITFLLETQPNNSKS</sequence>
<reference evidence="1 2" key="1">
    <citation type="journal article" date="2007" name="Proc. Natl. Acad. Sci. U.S.A.">
        <title>Independent sorting-out of thousands of duplicated gene pairs in two yeast species descended from a whole-genome duplication.</title>
        <authorList>
            <person name="Scannell D.R."/>
            <person name="Frank A.C."/>
            <person name="Conant G.C."/>
            <person name="Byrne K.P."/>
            <person name="Woolfit M."/>
            <person name="Wolfe K.H."/>
        </authorList>
    </citation>
    <scope>NUCLEOTIDE SEQUENCE [LARGE SCALE GENOMIC DNA]</scope>
    <source>
        <strain evidence="2">ATCC 22028 / DSM 70294 / BCRC 21397 / CBS 2163 / NBRC 10782 / NRRL Y-8283 / UCD 57-17</strain>
    </source>
</reference>
<dbReference type="GO" id="GO:0000940">
    <property type="term" value="C:outer kinetochore"/>
    <property type="evidence" value="ECO:0007669"/>
    <property type="project" value="EnsemblFungi"/>
</dbReference>
<dbReference type="FunCoup" id="A7TL41">
    <property type="interactions" value="58"/>
</dbReference>
<evidence type="ECO:0000313" key="2">
    <source>
        <dbReference type="Proteomes" id="UP000000267"/>
    </source>
</evidence>
<protein>
    <submittedName>
        <fullName evidence="1">Uncharacterized protein</fullName>
    </submittedName>
</protein>
<dbReference type="GO" id="GO:0030437">
    <property type="term" value="P:ascospore formation"/>
    <property type="evidence" value="ECO:0007669"/>
    <property type="project" value="EnsemblFungi"/>
</dbReference>
<dbReference type="eggNOG" id="ENOG502S57G">
    <property type="taxonomic scope" value="Eukaryota"/>
</dbReference>
<organism evidence="2">
    <name type="scientific">Vanderwaltozyma polyspora (strain ATCC 22028 / DSM 70294 / BCRC 21397 / CBS 2163 / NBRC 10782 / NRRL Y-8283 / UCD 57-17)</name>
    <name type="common">Kluyveromyces polysporus</name>
    <dbReference type="NCBI Taxonomy" id="436907"/>
    <lineage>
        <taxon>Eukaryota</taxon>
        <taxon>Fungi</taxon>
        <taxon>Dikarya</taxon>
        <taxon>Ascomycota</taxon>
        <taxon>Saccharomycotina</taxon>
        <taxon>Saccharomycetes</taxon>
        <taxon>Saccharomycetales</taxon>
        <taxon>Saccharomycetaceae</taxon>
        <taxon>Vanderwaltozyma</taxon>
    </lineage>
</organism>
<dbReference type="GO" id="GO:0034087">
    <property type="term" value="P:establishment of mitotic sister chromatid cohesion"/>
    <property type="evidence" value="ECO:0007669"/>
    <property type="project" value="EnsemblFungi"/>
</dbReference>
<dbReference type="GeneID" id="5545218"/>
<name>A7TL41_VANPO</name>
<dbReference type="OMA" id="YFEPETQ"/>
<dbReference type="PhylomeDB" id="A7TL41"/>